<dbReference type="EMBL" id="JAVFWL010000003">
    <property type="protein sequence ID" value="KAK6741922.1"/>
    <property type="molecule type" value="Genomic_DNA"/>
</dbReference>
<organism evidence="1 2">
    <name type="scientific">Necator americanus</name>
    <name type="common">Human hookworm</name>
    <dbReference type="NCBI Taxonomy" id="51031"/>
    <lineage>
        <taxon>Eukaryota</taxon>
        <taxon>Metazoa</taxon>
        <taxon>Ecdysozoa</taxon>
        <taxon>Nematoda</taxon>
        <taxon>Chromadorea</taxon>
        <taxon>Rhabditida</taxon>
        <taxon>Rhabditina</taxon>
        <taxon>Rhabditomorpha</taxon>
        <taxon>Strongyloidea</taxon>
        <taxon>Ancylostomatidae</taxon>
        <taxon>Bunostominae</taxon>
        <taxon>Necator</taxon>
    </lineage>
</organism>
<evidence type="ECO:0000313" key="2">
    <source>
        <dbReference type="Proteomes" id="UP001303046"/>
    </source>
</evidence>
<proteinExistence type="predicted"/>
<accession>A0ABR1CUB4</accession>
<name>A0ABR1CUB4_NECAM</name>
<dbReference type="Proteomes" id="UP001303046">
    <property type="component" value="Unassembled WGS sequence"/>
</dbReference>
<sequence length="94" mass="11088">MSRRYTATAFSHHYHQRTSSTMSTQLRRRIGVSPKHLIRTLNLCEEDVKENFPDFLPTAADDDLLEYAELQDSHHESLFTKLRKLEDLNNEWAL</sequence>
<reference evidence="1 2" key="1">
    <citation type="submission" date="2023-08" db="EMBL/GenBank/DDBJ databases">
        <title>A Necator americanus chromosomal reference genome.</title>
        <authorList>
            <person name="Ilik V."/>
            <person name="Petrzelkova K.J."/>
            <person name="Pardy F."/>
            <person name="Fuh T."/>
            <person name="Niatou-Singa F.S."/>
            <person name="Gouil Q."/>
            <person name="Baker L."/>
            <person name="Ritchie M.E."/>
            <person name="Jex A.R."/>
            <person name="Gazzola D."/>
            <person name="Li H."/>
            <person name="Toshio Fujiwara R."/>
            <person name="Zhan B."/>
            <person name="Aroian R.V."/>
            <person name="Pafco B."/>
            <person name="Schwarz E.M."/>
        </authorList>
    </citation>
    <scope>NUCLEOTIDE SEQUENCE [LARGE SCALE GENOMIC DNA]</scope>
    <source>
        <strain evidence="1 2">Aroian</strain>
        <tissue evidence="1">Whole animal</tissue>
    </source>
</reference>
<keyword evidence="2" id="KW-1185">Reference proteome</keyword>
<evidence type="ECO:0000313" key="1">
    <source>
        <dbReference type="EMBL" id="KAK6741922.1"/>
    </source>
</evidence>
<gene>
    <name evidence="1" type="primary">Necator_chrIII.g10429</name>
    <name evidence="1" type="ORF">RB195_009664</name>
</gene>
<comment type="caution">
    <text evidence="1">The sequence shown here is derived from an EMBL/GenBank/DDBJ whole genome shotgun (WGS) entry which is preliminary data.</text>
</comment>
<protein>
    <submittedName>
        <fullName evidence="1">Uncharacterized protein</fullName>
    </submittedName>
</protein>